<protein>
    <submittedName>
        <fullName evidence="6">AraC family transcriptional regulator</fullName>
    </submittedName>
</protein>
<dbReference type="PANTHER" id="PTHR43280">
    <property type="entry name" value="ARAC-FAMILY TRANSCRIPTIONAL REGULATOR"/>
    <property type="match status" value="1"/>
</dbReference>
<evidence type="ECO:0000256" key="1">
    <source>
        <dbReference type="ARBA" id="ARBA00023015"/>
    </source>
</evidence>
<dbReference type="InterPro" id="IPR009057">
    <property type="entry name" value="Homeodomain-like_sf"/>
</dbReference>
<keyword evidence="4" id="KW-1133">Transmembrane helix</keyword>
<dbReference type="InterPro" id="IPR011990">
    <property type="entry name" value="TPR-like_helical_dom_sf"/>
</dbReference>
<evidence type="ECO:0000256" key="3">
    <source>
        <dbReference type="ARBA" id="ARBA00023163"/>
    </source>
</evidence>
<dbReference type="SUPFAM" id="SSF46689">
    <property type="entry name" value="Homeodomain-like"/>
    <property type="match status" value="1"/>
</dbReference>
<dbReference type="SUPFAM" id="SSF48452">
    <property type="entry name" value="TPR-like"/>
    <property type="match status" value="2"/>
</dbReference>
<dbReference type="AlphaFoldDB" id="A0A6G6GNK5"/>
<dbReference type="EMBL" id="CP049057">
    <property type="protein sequence ID" value="QIE60165.1"/>
    <property type="molecule type" value="Genomic_DNA"/>
</dbReference>
<evidence type="ECO:0000256" key="2">
    <source>
        <dbReference type="ARBA" id="ARBA00023125"/>
    </source>
</evidence>
<evidence type="ECO:0000259" key="5">
    <source>
        <dbReference type="PROSITE" id="PS01124"/>
    </source>
</evidence>
<dbReference type="Gene3D" id="1.10.10.60">
    <property type="entry name" value="Homeodomain-like"/>
    <property type="match status" value="2"/>
</dbReference>
<dbReference type="RefSeq" id="WP_164680177.1">
    <property type="nucleotide sequence ID" value="NZ_CP049057.1"/>
</dbReference>
<keyword evidence="4" id="KW-0472">Membrane</keyword>
<accession>A0A6G6GNK5</accession>
<gene>
    <name evidence="6" type="ORF">G5B37_11515</name>
</gene>
<keyword evidence="7" id="KW-1185">Reference proteome</keyword>
<evidence type="ECO:0000313" key="7">
    <source>
        <dbReference type="Proteomes" id="UP000505306"/>
    </source>
</evidence>
<name>A0A6G6GNK5_9FLAO</name>
<evidence type="ECO:0000256" key="4">
    <source>
        <dbReference type="SAM" id="Phobius"/>
    </source>
</evidence>
<dbReference type="PROSITE" id="PS01124">
    <property type="entry name" value="HTH_ARAC_FAMILY_2"/>
    <property type="match status" value="1"/>
</dbReference>
<feature type="domain" description="HTH araC/xylS-type" evidence="5">
    <location>
        <begin position="431"/>
        <end position="543"/>
    </location>
</feature>
<dbReference type="Gene3D" id="1.25.40.10">
    <property type="entry name" value="Tetratricopeptide repeat domain"/>
    <property type="match status" value="2"/>
</dbReference>
<dbReference type="InterPro" id="IPR018060">
    <property type="entry name" value="HTH_AraC"/>
</dbReference>
<dbReference type="Pfam" id="PF12833">
    <property type="entry name" value="HTH_18"/>
    <property type="match status" value="1"/>
</dbReference>
<dbReference type="Proteomes" id="UP000505306">
    <property type="component" value="Chromosome"/>
</dbReference>
<dbReference type="GO" id="GO:0003700">
    <property type="term" value="F:DNA-binding transcription factor activity"/>
    <property type="evidence" value="ECO:0007669"/>
    <property type="project" value="InterPro"/>
</dbReference>
<organism evidence="6 7">
    <name type="scientific">Rasiella rasia</name>
    <dbReference type="NCBI Taxonomy" id="2744027"/>
    <lineage>
        <taxon>Bacteria</taxon>
        <taxon>Pseudomonadati</taxon>
        <taxon>Bacteroidota</taxon>
        <taxon>Flavobacteriia</taxon>
        <taxon>Flavobacteriales</taxon>
        <taxon>Flavobacteriaceae</taxon>
        <taxon>Rasiella</taxon>
    </lineage>
</organism>
<feature type="transmembrane region" description="Helical" evidence="4">
    <location>
        <begin position="374"/>
        <end position="392"/>
    </location>
</feature>
<dbReference type="GO" id="GO:0043565">
    <property type="term" value="F:sequence-specific DNA binding"/>
    <property type="evidence" value="ECO:0007669"/>
    <property type="project" value="InterPro"/>
</dbReference>
<evidence type="ECO:0000313" key="6">
    <source>
        <dbReference type="EMBL" id="QIE60165.1"/>
    </source>
</evidence>
<proteinExistence type="predicted"/>
<keyword evidence="3" id="KW-0804">Transcription</keyword>
<keyword evidence="4" id="KW-0812">Transmembrane</keyword>
<keyword evidence="1" id="KW-0805">Transcription regulation</keyword>
<dbReference type="SMART" id="SM00342">
    <property type="entry name" value="HTH_ARAC"/>
    <property type="match status" value="1"/>
</dbReference>
<dbReference type="KEGG" id="mgel:G5B37_11515"/>
<dbReference type="PANTHER" id="PTHR43280:SF2">
    <property type="entry name" value="HTH-TYPE TRANSCRIPTIONAL REGULATOR EXSA"/>
    <property type="match status" value="1"/>
</dbReference>
<keyword evidence="2" id="KW-0238">DNA-binding</keyword>
<reference evidence="6 7" key="1">
    <citation type="submission" date="2020-02" db="EMBL/GenBank/DDBJ databases">
        <title>Complete genome sequence of Flavobacteriaceae bacterium.</title>
        <authorList>
            <person name="Kim S.-J."/>
            <person name="Kim Y.-S."/>
            <person name="Kim K.-H."/>
        </authorList>
    </citation>
    <scope>NUCLEOTIDE SEQUENCE [LARGE SCALE GENOMIC DNA]</scope>
    <source>
        <strain evidence="6 7">RR4-40</strain>
    </source>
</reference>
<sequence length="549" mass="63421">MSVCIAQAQTMPEDDLKSKGYDDLIALFEDNITDTLIATRIARVYIEKARADMDSTKMARGYQRLAFVSSKADAIKNLDTTIQLSKNSKHPNFPAIGYLFKSYYLYNVDKYEESLQNAITGYQYAKQKSNIDQQITALHQINGVNELWGDYEKALETELLTKELLFQNKNSELFTDNYIASLEGIGNCYVRLRKPDSALAYYKKGILESLKNEDSITYHAFVSKSGTALYVKGDYNAAIDSLQKAHAYKEYFINSYDTYYNFYMGSIFFQQGNNEKGALYFKKVDSIYERKQVLYPELPVVYDKLASFYRESENQEMQLAYMQKLVLVVKLIDVKRVYIKDKITEEYEIPKLLEEKDTLISGLKEKHDASQKKVWWIGGFLILSLLLLGYYVRRQKTFKKRFELLIAQREAPVEVTKPEPETAGASLDISEDIVAEILEHLAAFEAEKKFLSPKIKLTQLAKECNTNSTYLSKVINFKMGKNFSSYINELRVAYAFDELRDNPTFRKYTIKAVASECGFKSAESFSKAFYKMYGIYPSFYSKQLEQKRI</sequence>